<evidence type="ECO:0000313" key="3">
    <source>
        <dbReference type="Proteomes" id="UP001139887"/>
    </source>
</evidence>
<feature type="transmembrane region" description="Helical" evidence="1">
    <location>
        <begin position="130"/>
        <end position="150"/>
    </location>
</feature>
<feature type="transmembrane region" description="Helical" evidence="1">
    <location>
        <begin position="6"/>
        <end position="23"/>
    </location>
</feature>
<keyword evidence="1" id="KW-0812">Transmembrane</keyword>
<keyword evidence="1" id="KW-1133">Transmembrane helix</keyword>
<feature type="transmembrane region" description="Helical" evidence="1">
    <location>
        <begin position="54"/>
        <end position="78"/>
    </location>
</feature>
<dbReference type="EMBL" id="JANBUW010001324">
    <property type="protein sequence ID" value="KAJ2843685.1"/>
    <property type="molecule type" value="Genomic_DNA"/>
</dbReference>
<reference evidence="2" key="1">
    <citation type="submission" date="2022-07" db="EMBL/GenBank/DDBJ databases">
        <title>Phylogenomic reconstructions and comparative analyses of Kickxellomycotina fungi.</title>
        <authorList>
            <person name="Reynolds N.K."/>
            <person name="Stajich J.E."/>
            <person name="Barry K."/>
            <person name="Grigoriev I.V."/>
            <person name="Crous P."/>
            <person name="Smith M.E."/>
        </authorList>
    </citation>
    <scope>NUCLEOTIDE SEQUENCE</scope>
    <source>
        <strain evidence="2">NRRL 1566</strain>
    </source>
</reference>
<feature type="transmembrane region" description="Helical" evidence="1">
    <location>
        <begin position="195"/>
        <end position="217"/>
    </location>
</feature>
<evidence type="ECO:0000313" key="2">
    <source>
        <dbReference type="EMBL" id="KAJ2843685.1"/>
    </source>
</evidence>
<feature type="non-terminal residue" evidence="2">
    <location>
        <position position="281"/>
    </location>
</feature>
<keyword evidence="1" id="KW-0472">Membrane</keyword>
<dbReference type="OrthoDB" id="2448307at2759"/>
<dbReference type="Proteomes" id="UP001139887">
    <property type="component" value="Unassembled WGS sequence"/>
</dbReference>
<accession>A0A9W8I1B2</accession>
<evidence type="ECO:0000256" key="1">
    <source>
        <dbReference type="SAM" id="Phobius"/>
    </source>
</evidence>
<feature type="transmembrane region" description="Helical" evidence="1">
    <location>
        <begin position="99"/>
        <end position="124"/>
    </location>
</feature>
<proteinExistence type="predicted"/>
<dbReference type="AlphaFoldDB" id="A0A9W8I1B2"/>
<feature type="transmembrane region" description="Helical" evidence="1">
    <location>
        <begin position="157"/>
        <end position="175"/>
    </location>
</feature>
<comment type="caution">
    <text evidence="2">The sequence shown here is derived from an EMBL/GenBank/DDBJ whole genome shotgun (WGS) entry which is preliminary data.</text>
</comment>
<organism evidence="2 3">
    <name type="scientific">Coemansia brasiliensis</name>
    <dbReference type="NCBI Taxonomy" id="2650707"/>
    <lineage>
        <taxon>Eukaryota</taxon>
        <taxon>Fungi</taxon>
        <taxon>Fungi incertae sedis</taxon>
        <taxon>Zoopagomycota</taxon>
        <taxon>Kickxellomycotina</taxon>
        <taxon>Kickxellomycetes</taxon>
        <taxon>Kickxellales</taxon>
        <taxon>Kickxellaceae</taxon>
        <taxon>Coemansia</taxon>
    </lineage>
</organism>
<gene>
    <name evidence="2" type="ORF">IWW36_005469</name>
</gene>
<feature type="transmembrane region" description="Helical" evidence="1">
    <location>
        <begin position="28"/>
        <end position="48"/>
    </location>
</feature>
<protein>
    <submittedName>
        <fullName evidence="2">Uncharacterized protein</fullName>
    </submittedName>
</protein>
<name>A0A9W8I1B2_9FUNG</name>
<keyword evidence="3" id="KW-1185">Reference proteome</keyword>
<sequence>MYNAGLIGIQVVTLLLAAATLYARSQPLAITATAVDLLLIILQAAQLAQAGVEALQAAGISTLILGSAAKLLLAWRCLNFGRRVPRIIDIESLRVRRMLLFQQLLLSLVVVAACVFLQMCLQLASAGAQMQCIVALFVCVSTLGLCLFAAVYELWSLMNSCVVIFVIVAPAYFIYKLVTVNRFLFISSNAGRHYLTILLAMLLVLDVALIIVSLLVAHTFDRRRCEHVHRFRTLAQSEADPGTLTNNSHIAKSEPASHGFSDMMNSTKRSLKESLLRAFFS</sequence>